<dbReference type="Proteomes" id="UP000186019">
    <property type="component" value="Unassembled WGS sequence"/>
</dbReference>
<protein>
    <submittedName>
        <fullName evidence="6">DNA-binding transcriptional regulator, LysR family</fullName>
    </submittedName>
</protein>
<evidence type="ECO:0000256" key="1">
    <source>
        <dbReference type="ARBA" id="ARBA00009437"/>
    </source>
</evidence>
<evidence type="ECO:0000256" key="3">
    <source>
        <dbReference type="ARBA" id="ARBA00023125"/>
    </source>
</evidence>
<dbReference type="InterPro" id="IPR036390">
    <property type="entry name" value="WH_DNA-bd_sf"/>
</dbReference>
<name>A0A1N7FRL7_9RHOB</name>
<dbReference type="InterPro" id="IPR050176">
    <property type="entry name" value="LTTR"/>
</dbReference>
<feature type="domain" description="HTH lysR-type" evidence="5">
    <location>
        <begin position="8"/>
        <end position="65"/>
    </location>
</feature>
<dbReference type="Gene3D" id="3.40.190.10">
    <property type="entry name" value="Periplasmic binding protein-like II"/>
    <property type="match status" value="2"/>
</dbReference>
<keyword evidence="4" id="KW-0804">Transcription</keyword>
<dbReference type="PROSITE" id="PS50931">
    <property type="entry name" value="HTH_LYSR"/>
    <property type="match status" value="1"/>
</dbReference>
<dbReference type="Pfam" id="PF03466">
    <property type="entry name" value="LysR_substrate"/>
    <property type="match status" value="1"/>
</dbReference>
<accession>A0A1N7FRL7</accession>
<dbReference type="InterPro" id="IPR000847">
    <property type="entry name" value="LysR_HTH_N"/>
</dbReference>
<dbReference type="STRING" id="573024.SAMN05216208_0836"/>
<organism evidence="6 7">
    <name type="scientific">Roseovarius nanhaiticus</name>
    <dbReference type="NCBI Taxonomy" id="573024"/>
    <lineage>
        <taxon>Bacteria</taxon>
        <taxon>Pseudomonadati</taxon>
        <taxon>Pseudomonadota</taxon>
        <taxon>Alphaproteobacteria</taxon>
        <taxon>Rhodobacterales</taxon>
        <taxon>Roseobacteraceae</taxon>
        <taxon>Roseovarius</taxon>
    </lineage>
</organism>
<dbReference type="InterPro" id="IPR005119">
    <property type="entry name" value="LysR_subst-bd"/>
</dbReference>
<evidence type="ECO:0000256" key="2">
    <source>
        <dbReference type="ARBA" id="ARBA00023015"/>
    </source>
</evidence>
<evidence type="ECO:0000313" key="6">
    <source>
        <dbReference type="EMBL" id="SIS02914.1"/>
    </source>
</evidence>
<dbReference type="SUPFAM" id="SSF46785">
    <property type="entry name" value="Winged helix' DNA-binding domain"/>
    <property type="match status" value="1"/>
</dbReference>
<comment type="similarity">
    <text evidence="1">Belongs to the LysR transcriptional regulatory family.</text>
</comment>
<evidence type="ECO:0000313" key="7">
    <source>
        <dbReference type="Proteomes" id="UP000186019"/>
    </source>
</evidence>
<evidence type="ECO:0000259" key="5">
    <source>
        <dbReference type="PROSITE" id="PS50931"/>
    </source>
</evidence>
<dbReference type="EMBL" id="FTNV01000001">
    <property type="protein sequence ID" value="SIS02914.1"/>
    <property type="molecule type" value="Genomic_DNA"/>
</dbReference>
<dbReference type="OrthoDB" id="9803735at2"/>
<proteinExistence type="inferred from homology"/>
<dbReference type="GO" id="GO:0003700">
    <property type="term" value="F:DNA-binding transcription factor activity"/>
    <property type="evidence" value="ECO:0007669"/>
    <property type="project" value="InterPro"/>
</dbReference>
<reference evidence="6 7" key="1">
    <citation type="submission" date="2017-01" db="EMBL/GenBank/DDBJ databases">
        <authorList>
            <person name="Mah S.A."/>
            <person name="Swanson W.J."/>
            <person name="Moy G.W."/>
            <person name="Vacquier V.D."/>
        </authorList>
    </citation>
    <scope>NUCLEOTIDE SEQUENCE [LARGE SCALE GENOMIC DNA]</scope>
    <source>
        <strain evidence="6 7">DSM 29590</strain>
    </source>
</reference>
<dbReference type="PANTHER" id="PTHR30579:SF7">
    <property type="entry name" value="HTH-TYPE TRANSCRIPTIONAL REGULATOR LRHA-RELATED"/>
    <property type="match status" value="1"/>
</dbReference>
<dbReference type="Gene3D" id="1.10.10.10">
    <property type="entry name" value="Winged helix-like DNA-binding domain superfamily/Winged helix DNA-binding domain"/>
    <property type="match status" value="1"/>
</dbReference>
<dbReference type="AlphaFoldDB" id="A0A1N7FRL7"/>
<keyword evidence="7" id="KW-1185">Reference proteome</keyword>
<sequence>MASRFTNLQTDLLRTFVTVVDLRNFTETGAALGRTQPAISLQIKRLEKMTETKLLSYKGKKIELTQDGQTLLGYAREILRLNDRAAASLKRARLSGTLRIGLPIDYSIEYFQHIIAQFTQANPQMLIDVQCDRSRDLLTSLHTDNLDMVIAITDMMPAPHVSLYWAERPVWACGRDYRIDPDRPIKLIAHPEGCFYRKRMLDSLNIEGREWHIAFESPGISALQHAVLDGLGVTALTKKTLLPGMRTLHPKEGFPKLANIHVGLFYKHIKMSDAALNLIEQITIGVDAFQKTTRASLRV</sequence>
<dbReference type="SUPFAM" id="SSF53850">
    <property type="entry name" value="Periplasmic binding protein-like II"/>
    <property type="match status" value="1"/>
</dbReference>
<keyword evidence="2" id="KW-0805">Transcription regulation</keyword>
<gene>
    <name evidence="6" type="ORF">SAMN05421666_1300</name>
</gene>
<dbReference type="PANTHER" id="PTHR30579">
    <property type="entry name" value="TRANSCRIPTIONAL REGULATOR"/>
    <property type="match status" value="1"/>
</dbReference>
<dbReference type="Pfam" id="PF00126">
    <property type="entry name" value="HTH_1"/>
    <property type="match status" value="1"/>
</dbReference>
<keyword evidence="3 6" id="KW-0238">DNA-binding</keyword>
<dbReference type="GO" id="GO:0003677">
    <property type="term" value="F:DNA binding"/>
    <property type="evidence" value="ECO:0007669"/>
    <property type="project" value="UniProtKB-KW"/>
</dbReference>
<evidence type="ECO:0000256" key="4">
    <source>
        <dbReference type="ARBA" id="ARBA00023163"/>
    </source>
</evidence>
<dbReference type="RefSeq" id="WP_076532002.1">
    <property type="nucleotide sequence ID" value="NZ_FOAC01000001.1"/>
</dbReference>
<dbReference type="InterPro" id="IPR036388">
    <property type="entry name" value="WH-like_DNA-bd_sf"/>
</dbReference>